<protein>
    <submittedName>
        <fullName evidence="2">Uncharacterized protein</fullName>
    </submittedName>
</protein>
<organism evidence="2 3">
    <name type="scientific">Phragmitibacter flavus</name>
    <dbReference type="NCBI Taxonomy" id="2576071"/>
    <lineage>
        <taxon>Bacteria</taxon>
        <taxon>Pseudomonadati</taxon>
        <taxon>Verrucomicrobiota</taxon>
        <taxon>Verrucomicrobiia</taxon>
        <taxon>Verrucomicrobiales</taxon>
        <taxon>Verrucomicrobiaceae</taxon>
        <taxon>Phragmitibacter</taxon>
    </lineage>
</organism>
<evidence type="ECO:0000256" key="1">
    <source>
        <dbReference type="SAM" id="Phobius"/>
    </source>
</evidence>
<keyword evidence="1" id="KW-0812">Transmembrane</keyword>
<accession>A0A5R8KJM9</accession>
<dbReference type="Proteomes" id="UP000306196">
    <property type="component" value="Unassembled WGS sequence"/>
</dbReference>
<evidence type="ECO:0000313" key="2">
    <source>
        <dbReference type="EMBL" id="TLD72528.1"/>
    </source>
</evidence>
<gene>
    <name evidence="2" type="ORF">FEM03_00160</name>
</gene>
<proteinExistence type="predicted"/>
<reference evidence="2 3" key="1">
    <citation type="submission" date="2019-05" db="EMBL/GenBank/DDBJ databases">
        <title>Verrucobacter flavum gen. nov., sp. nov. a new member of the family Verrucomicrobiaceae.</title>
        <authorList>
            <person name="Szuroczki S."/>
            <person name="Abbaszade G."/>
            <person name="Szabo A."/>
            <person name="Felfoldi T."/>
            <person name="Schumann P."/>
            <person name="Boka K."/>
            <person name="Keki Z."/>
            <person name="Toumi M."/>
            <person name="Toth E."/>
        </authorList>
    </citation>
    <scope>NUCLEOTIDE SEQUENCE [LARGE SCALE GENOMIC DNA]</scope>
    <source>
        <strain evidence="2 3">MG-N-17</strain>
    </source>
</reference>
<sequence length="101" mass="10434">MEAACKTKNHCPKWAVVDGLENLVAIGLIVALAAIHLVMAAFPDMSVVMAMAVAGAGLHMVMMAVIAVMSVTVTMFATVFIAAAMIMIAVVIMPIPGFSTA</sequence>
<name>A0A5R8KJM9_9BACT</name>
<feature type="transmembrane region" description="Helical" evidence="1">
    <location>
        <begin position="75"/>
        <end position="95"/>
    </location>
</feature>
<evidence type="ECO:0000313" key="3">
    <source>
        <dbReference type="Proteomes" id="UP000306196"/>
    </source>
</evidence>
<keyword evidence="1" id="KW-1133">Transmembrane helix</keyword>
<keyword evidence="3" id="KW-1185">Reference proteome</keyword>
<dbReference type="AlphaFoldDB" id="A0A5R8KJM9"/>
<feature type="transmembrane region" description="Helical" evidence="1">
    <location>
        <begin position="49"/>
        <end position="69"/>
    </location>
</feature>
<comment type="caution">
    <text evidence="2">The sequence shown here is derived from an EMBL/GenBank/DDBJ whole genome shotgun (WGS) entry which is preliminary data.</text>
</comment>
<feature type="transmembrane region" description="Helical" evidence="1">
    <location>
        <begin position="23"/>
        <end position="42"/>
    </location>
</feature>
<dbReference type="RefSeq" id="WP_138084152.1">
    <property type="nucleotide sequence ID" value="NZ_VAUV01000001.1"/>
</dbReference>
<dbReference type="EMBL" id="VAUV01000001">
    <property type="protein sequence ID" value="TLD72528.1"/>
    <property type="molecule type" value="Genomic_DNA"/>
</dbReference>
<keyword evidence="1" id="KW-0472">Membrane</keyword>